<evidence type="ECO:0000256" key="1">
    <source>
        <dbReference type="SAM" id="MobiDB-lite"/>
    </source>
</evidence>
<keyword evidence="3" id="KW-1185">Reference proteome</keyword>
<dbReference type="OrthoDB" id="3320501at2"/>
<dbReference type="AlphaFoldDB" id="A0A318NEK3"/>
<organism evidence="2 3">
    <name type="scientific">Micromonospora arborensis</name>
    <dbReference type="NCBI Taxonomy" id="2116518"/>
    <lineage>
        <taxon>Bacteria</taxon>
        <taxon>Bacillati</taxon>
        <taxon>Actinomycetota</taxon>
        <taxon>Actinomycetes</taxon>
        <taxon>Micromonosporales</taxon>
        <taxon>Micromonosporaceae</taxon>
        <taxon>Micromonospora</taxon>
    </lineage>
</organism>
<gene>
    <name evidence="2" type="ORF">C7C45_23185</name>
</gene>
<dbReference type="Proteomes" id="UP000248333">
    <property type="component" value="Unassembled WGS sequence"/>
</dbReference>
<feature type="compositionally biased region" description="Basic and acidic residues" evidence="1">
    <location>
        <begin position="428"/>
        <end position="446"/>
    </location>
</feature>
<feature type="region of interest" description="Disordered" evidence="1">
    <location>
        <begin position="664"/>
        <end position="726"/>
    </location>
</feature>
<sequence>MRNRIGQPRVHGYDRVTLIVRGDALPPELALAQLPREQDRHTVVVAADPPLDLPTLIALLGRHLPVSCASIRLVLSEAGRPDIGQVIADELCFEVLAPAGPVMLLPSGMLFVTTGQWWRFRPGHAAERQVARQPAPDWERLLPLSHRVLPPEVGVTAVPAGLWLHDTEASAPSLTAAVLAVPVDPERLTVVIGRPAGPPLPPEPVYAMLEALPRALRRRLLLVRHGTPDGTAETVGEWLAARTGGTVEVVTETGDAAEAESDLAVPDERHGWRPFVQRLVYRAGAAPQVTQWRDPLPGAPGTDGSQQVDPDWAVEVIRSGLWLRSGGDDSEQDLVRRLPIDDRHPLLVLSATGVAQPARTAEVLATVVSRLPVDTASVLRIVVTRPPAEADAELWEPLVERHGPLLAVVGPGHLVELPGRAAAEPEPEPVREPEPAPEPEPVREPEPAPVRAPEPAPVRAPEPEPEPEPVRAPESAPVRAPEPAPVRAPEPEPEPEPVREPEPEPVREPEPAPAREPEPVPELAPEAASVSVPRPRPSLDPELPSGPEDAPQPLVPARPAGDERYTGVVFAAWRFEPTPDWRAGQEVRIPELLTGTTAPPPQWSETGLSNGDGPVLVIWSVTGRRTDDAGSTVEDRVRFTPGSQLRVVDVEHLGRDEPVLVLLRDTAPERGDWPGGTPATDGGPGRDDASDRQARSTLRRAVEAVRRTNATSSWPLSPGRGYRVSR</sequence>
<accession>A0A318NEK3</accession>
<feature type="compositionally biased region" description="Basic and acidic residues" evidence="1">
    <location>
        <begin position="684"/>
        <end position="706"/>
    </location>
</feature>
<feature type="compositionally biased region" description="Basic and acidic residues" evidence="1">
    <location>
        <begin position="496"/>
        <end position="518"/>
    </location>
</feature>
<dbReference type="RefSeq" id="WP_110565812.1">
    <property type="nucleotide sequence ID" value="NZ_PYBV01000030.1"/>
</dbReference>
<evidence type="ECO:0000313" key="3">
    <source>
        <dbReference type="Proteomes" id="UP000248333"/>
    </source>
</evidence>
<reference evidence="2 3" key="1">
    <citation type="submission" date="2018-03" db="EMBL/GenBank/DDBJ databases">
        <title>Bioinformatic expansion and discovery of thiopeptide antibiotics.</title>
        <authorList>
            <person name="Schwalen C.J."/>
            <person name="Hudson G.A."/>
            <person name="Mitchell D.A."/>
        </authorList>
    </citation>
    <scope>NUCLEOTIDE SEQUENCE [LARGE SCALE GENOMIC DNA]</scope>
    <source>
        <strain evidence="2 3">NRRL 8041</strain>
    </source>
</reference>
<protein>
    <submittedName>
        <fullName evidence="2">Uncharacterized protein</fullName>
    </submittedName>
</protein>
<evidence type="ECO:0000313" key="2">
    <source>
        <dbReference type="EMBL" id="PYC66810.1"/>
    </source>
</evidence>
<feature type="compositionally biased region" description="Pro residues" evidence="1">
    <location>
        <begin position="447"/>
        <end position="460"/>
    </location>
</feature>
<dbReference type="EMBL" id="PYBV01000030">
    <property type="protein sequence ID" value="PYC66810.1"/>
    <property type="molecule type" value="Genomic_DNA"/>
</dbReference>
<name>A0A318NEK3_9ACTN</name>
<feature type="region of interest" description="Disordered" evidence="1">
    <location>
        <begin position="421"/>
        <end position="561"/>
    </location>
</feature>
<proteinExistence type="predicted"/>
<comment type="caution">
    <text evidence="2">The sequence shown here is derived from an EMBL/GenBank/DDBJ whole genome shotgun (WGS) entry which is preliminary data.</text>
</comment>